<gene>
    <name evidence="1" type="ORF">FA95DRAFT_1614029</name>
</gene>
<dbReference type="Proteomes" id="UP000814033">
    <property type="component" value="Unassembled WGS sequence"/>
</dbReference>
<organism evidence="1 2">
    <name type="scientific">Auriscalpium vulgare</name>
    <dbReference type="NCBI Taxonomy" id="40419"/>
    <lineage>
        <taxon>Eukaryota</taxon>
        <taxon>Fungi</taxon>
        <taxon>Dikarya</taxon>
        <taxon>Basidiomycota</taxon>
        <taxon>Agaricomycotina</taxon>
        <taxon>Agaricomycetes</taxon>
        <taxon>Russulales</taxon>
        <taxon>Auriscalpiaceae</taxon>
        <taxon>Auriscalpium</taxon>
    </lineage>
</organism>
<protein>
    <submittedName>
        <fullName evidence="1">Uncharacterized protein</fullName>
    </submittedName>
</protein>
<keyword evidence="2" id="KW-1185">Reference proteome</keyword>
<name>A0ACB8R0Q4_9AGAM</name>
<sequence length="136" mass="15437">MDKLMPLEAWEDVLNRSQNLRDISTVGISAVRLCSVLARRTKTFASMENAEIILPRLQTLKLRFLDEGTSSWTEDDVRDDRSSLPNCSHDLLKFVDVRAKAQLPLVELHLKGSLVSKDFKAQLWEDSPKTKLILSA</sequence>
<accession>A0ACB8R0Q4</accession>
<evidence type="ECO:0000313" key="1">
    <source>
        <dbReference type="EMBL" id="KAI0037630.1"/>
    </source>
</evidence>
<dbReference type="EMBL" id="MU276816">
    <property type="protein sequence ID" value="KAI0037630.1"/>
    <property type="molecule type" value="Genomic_DNA"/>
</dbReference>
<comment type="caution">
    <text evidence="1">The sequence shown here is derived from an EMBL/GenBank/DDBJ whole genome shotgun (WGS) entry which is preliminary data.</text>
</comment>
<evidence type="ECO:0000313" key="2">
    <source>
        <dbReference type="Proteomes" id="UP000814033"/>
    </source>
</evidence>
<reference evidence="1" key="1">
    <citation type="submission" date="2021-02" db="EMBL/GenBank/DDBJ databases">
        <authorList>
            <consortium name="DOE Joint Genome Institute"/>
            <person name="Ahrendt S."/>
            <person name="Looney B.P."/>
            <person name="Miyauchi S."/>
            <person name="Morin E."/>
            <person name="Drula E."/>
            <person name="Courty P.E."/>
            <person name="Chicoki N."/>
            <person name="Fauchery L."/>
            <person name="Kohler A."/>
            <person name="Kuo A."/>
            <person name="Labutti K."/>
            <person name="Pangilinan J."/>
            <person name="Lipzen A."/>
            <person name="Riley R."/>
            <person name="Andreopoulos W."/>
            <person name="He G."/>
            <person name="Johnson J."/>
            <person name="Barry K.W."/>
            <person name="Grigoriev I.V."/>
            <person name="Nagy L."/>
            <person name="Hibbett D."/>
            <person name="Henrissat B."/>
            <person name="Matheny P.B."/>
            <person name="Labbe J."/>
            <person name="Martin F."/>
        </authorList>
    </citation>
    <scope>NUCLEOTIDE SEQUENCE</scope>
    <source>
        <strain evidence="1">FP105234-sp</strain>
    </source>
</reference>
<proteinExistence type="predicted"/>
<reference evidence="1" key="2">
    <citation type="journal article" date="2022" name="New Phytol.">
        <title>Evolutionary transition to the ectomycorrhizal habit in the genomes of a hyperdiverse lineage of mushroom-forming fungi.</title>
        <authorList>
            <person name="Looney B."/>
            <person name="Miyauchi S."/>
            <person name="Morin E."/>
            <person name="Drula E."/>
            <person name="Courty P.E."/>
            <person name="Kohler A."/>
            <person name="Kuo A."/>
            <person name="LaButti K."/>
            <person name="Pangilinan J."/>
            <person name="Lipzen A."/>
            <person name="Riley R."/>
            <person name="Andreopoulos W."/>
            <person name="He G."/>
            <person name="Johnson J."/>
            <person name="Nolan M."/>
            <person name="Tritt A."/>
            <person name="Barry K.W."/>
            <person name="Grigoriev I.V."/>
            <person name="Nagy L.G."/>
            <person name="Hibbett D."/>
            <person name="Henrissat B."/>
            <person name="Matheny P.B."/>
            <person name="Labbe J."/>
            <person name="Martin F.M."/>
        </authorList>
    </citation>
    <scope>NUCLEOTIDE SEQUENCE</scope>
    <source>
        <strain evidence="1">FP105234-sp</strain>
    </source>
</reference>